<dbReference type="Pfam" id="PF01850">
    <property type="entry name" value="PIN"/>
    <property type="match status" value="1"/>
</dbReference>
<protein>
    <submittedName>
        <fullName evidence="2">Twitching motility protein PilT</fullName>
    </submittedName>
</protein>
<keyword evidence="3" id="KW-1185">Reference proteome</keyword>
<dbReference type="PANTHER" id="PTHR36173">
    <property type="entry name" value="RIBONUCLEASE VAPC16-RELATED"/>
    <property type="match status" value="1"/>
</dbReference>
<dbReference type="PANTHER" id="PTHR36173:SF2">
    <property type="entry name" value="RIBONUCLEASE VAPC16"/>
    <property type="match status" value="1"/>
</dbReference>
<dbReference type="SUPFAM" id="SSF88723">
    <property type="entry name" value="PIN domain-like"/>
    <property type="match status" value="1"/>
</dbReference>
<dbReference type="InterPro" id="IPR052919">
    <property type="entry name" value="TA_system_RNase"/>
</dbReference>
<dbReference type="InterPro" id="IPR002716">
    <property type="entry name" value="PIN_dom"/>
</dbReference>
<comment type="caution">
    <text evidence="2">The sequence shown here is derived from an EMBL/GenBank/DDBJ whole genome shotgun (WGS) entry which is preliminary data.</text>
</comment>
<dbReference type="RefSeq" id="WP_127077710.1">
    <property type="nucleotide sequence ID" value="NZ_RSCL01000001.1"/>
</dbReference>
<dbReference type="AlphaFoldDB" id="A0A433VTW4"/>
<accession>A0A433VTW4</accession>
<dbReference type="InterPro" id="IPR041705">
    <property type="entry name" value="PIN_Sll0205"/>
</dbReference>
<dbReference type="CDD" id="cd09872">
    <property type="entry name" value="PIN_Sll0205-like"/>
    <property type="match status" value="1"/>
</dbReference>
<organism evidence="2 3">
    <name type="scientific">Dulcicalothrix desertica PCC 7102</name>
    <dbReference type="NCBI Taxonomy" id="232991"/>
    <lineage>
        <taxon>Bacteria</taxon>
        <taxon>Bacillati</taxon>
        <taxon>Cyanobacteriota</taxon>
        <taxon>Cyanophyceae</taxon>
        <taxon>Nostocales</taxon>
        <taxon>Calotrichaceae</taxon>
        <taxon>Dulcicalothrix</taxon>
    </lineage>
</organism>
<evidence type="ECO:0000313" key="3">
    <source>
        <dbReference type="Proteomes" id="UP000271624"/>
    </source>
</evidence>
<dbReference type="Gene3D" id="3.40.50.1010">
    <property type="entry name" value="5'-nuclease"/>
    <property type="match status" value="1"/>
</dbReference>
<evidence type="ECO:0000313" key="2">
    <source>
        <dbReference type="EMBL" id="RUT09531.1"/>
    </source>
</evidence>
<dbReference type="OrthoDB" id="9798990at2"/>
<feature type="domain" description="PIN" evidence="1">
    <location>
        <begin position="4"/>
        <end position="122"/>
    </location>
</feature>
<dbReference type="EMBL" id="RSCL01000001">
    <property type="protein sequence ID" value="RUT09531.1"/>
    <property type="molecule type" value="Genomic_DNA"/>
</dbReference>
<dbReference type="InterPro" id="IPR029060">
    <property type="entry name" value="PIN-like_dom_sf"/>
</dbReference>
<dbReference type="Proteomes" id="UP000271624">
    <property type="component" value="Unassembled WGS sequence"/>
</dbReference>
<evidence type="ECO:0000259" key="1">
    <source>
        <dbReference type="Pfam" id="PF01850"/>
    </source>
</evidence>
<reference evidence="2" key="2">
    <citation type="journal article" date="2019" name="Genome Biol. Evol.">
        <title>Day and night: Metabolic profiles and evolutionary relationships of six axenic non-marine cyanobacteria.</title>
        <authorList>
            <person name="Will S.E."/>
            <person name="Henke P."/>
            <person name="Boedeker C."/>
            <person name="Huang S."/>
            <person name="Brinkmann H."/>
            <person name="Rohde M."/>
            <person name="Jarek M."/>
            <person name="Friedl T."/>
            <person name="Seufert S."/>
            <person name="Schumacher M."/>
            <person name="Overmann J."/>
            <person name="Neumann-Schaal M."/>
            <person name="Petersen J."/>
        </authorList>
    </citation>
    <scope>NUCLEOTIDE SEQUENCE [LARGE SCALE GENOMIC DNA]</scope>
    <source>
        <strain evidence="2">PCC 7102</strain>
    </source>
</reference>
<sequence length="128" mass="14675">MRLLLDTHVLIWLAVNPELLSEKVSNLLTDDNNFWVLSIASVWEIQIKVQLGKLDLPVSVPELIASQQEVNNMQILPIELSHVYALQDLPNHHRDPFDRIIIVQAIFEKMPLLSVDEAIAAYSVEKIW</sequence>
<name>A0A433VTW4_9CYAN</name>
<gene>
    <name evidence="2" type="ORF">DSM106972_000250</name>
</gene>
<reference evidence="2" key="1">
    <citation type="submission" date="2018-12" db="EMBL/GenBank/DDBJ databases">
        <authorList>
            <person name="Will S."/>
            <person name="Neumann-Schaal M."/>
            <person name="Henke P."/>
        </authorList>
    </citation>
    <scope>NUCLEOTIDE SEQUENCE</scope>
    <source>
        <strain evidence="2">PCC 7102</strain>
    </source>
</reference>
<proteinExistence type="predicted"/>